<dbReference type="PANTHER" id="PTHR43673">
    <property type="entry name" value="NAD(P)H NITROREDUCTASE YDGI-RELATED"/>
    <property type="match status" value="1"/>
</dbReference>
<evidence type="ECO:0000259" key="3">
    <source>
        <dbReference type="Pfam" id="PF00881"/>
    </source>
</evidence>
<dbReference type="SUPFAM" id="SSF55469">
    <property type="entry name" value="FMN-dependent nitroreductase-like"/>
    <property type="match status" value="1"/>
</dbReference>
<evidence type="ECO:0000313" key="4">
    <source>
        <dbReference type="EMBL" id="NMF55371.1"/>
    </source>
</evidence>
<keyword evidence="2" id="KW-0560">Oxidoreductase</keyword>
<name>A0A7X9UBB1_9ACTN</name>
<dbReference type="Pfam" id="PF00881">
    <property type="entry name" value="Nitroreductase"/>
    <property type="match status" value="1"/>
</dbReference>
<comment type="caution">
    <text evidence="4">The sequence shown here is derived from an EMBL/GenBank/DDBJ whole genome shotgun (WGS) entry which is preliminary data.</text>
</comment>
<reference evidence="4 5" key="1">
    <citation type="submission" date="2020-04" db="EMBL/GenBank/DDBJ databases">
        <title>Collinsella sp. KGMB02528 nov., an anaerobic actinobacterium isolated from human feces.</title>
        <authorList>
            <person name="Han K.-I."/>
            <person name="Eom M.K."/>
            <person name="Kim J.-S."/>
            <person name="Lee K.C."/>
            <person name="Suh M.K."/>
            <person name="Park S.-H."/>
            <person name="Lee J.H."/>
            <person name="Kang S.W."/>
            <person name="Park J.-E."/>
            <person name="Oh B.S."/>
            <person name="Yu S.Y."/>
            <person name="Choi S.-H."/>
            <person name="Lee D.H."/>
            <person name="Yoon H."/>
            <person name="Kim B.-Y."/>
            <person name="Lee J.H."/>
            <person name="Lee J.-S."/>
        </authorList>
    </citation>
    <scope>NUCLEOTIDE SEQUENCE [LARGE SCALE GENOMIC DNA]</scope>
    <source>
        <strain evidence="4 5">KGMB02528</strain>
    </source>
</reference>
<dbReference type="GO" id="GO:0016491">
    <property type="term" value="F:oxidoreductase activity"/>
    <property type="evidence" value="ECO:0007669"/>
    <property type="project" value="UniProtKB-KW"/>
</dbReference>
<sequence>MANLVASCRSFRRFDEGRRVPEGFLLELVDMARLCANGANRQLLRFRVVSDPAACDAVFAELAWAGYFKDWAGPAVRERPTGYVVIAAERGAAGKSAAPIAEVDCGIAAQTMMLAARSATPSYAGCMLRAFTPRLIDVLGLDVERYELKLVCAFGLPAEEVRLEPLSASPDGSIKYWRDDAGVHHVPKRSLEDVLI</sequence>
<dbReference type="Gene3D" id="3.40.109.10">
    <property type="entry name" value="NADH Oxidase"/>
    <property type="match status" value="1"/>
</dbReference>
<dbReference type="InterPro" id="IPR000415">
    <property type="entry name" value="Nitroreductase-like"/>
</dbReference>
<evidence type="ECO:0000256" key="2">
    <source>
        <dbReference type="ARBA" id="ARBA00023002"/>
    </source>
</evidence>
<dbReference type="EMBL" id="JABBCP010000002">
    <property type="protein sequence ID" value="NMF55371.1"/>
    <property type="molecule type" value="Genomic_DNA"/>
</dbReference>
<evidence type="ECO:0000256" key="1">
    <source>
        <dbReference type="ARBA" id="ARBA00007118"/>
    </source>
</evidence>
<dbReference type="Gene3D" id="2.20.180.10">
    <property type="entry name" value="putative fmn-dependent nitroreductase like domains"/>
    <property type="match status" value="1"/>
</dbReference>
<comment type="similarity">
    <text evidence="1">Belongs to the nitroreductase family.</text>
</comment>
<proteinExistence type="inferred from homology"/>
<dbReference type="PANTHER" id="PTHR43673:SF10">
    <property type="entry name" value="NADH DEHYDROGENASE_NAD(P)H NITROREDUCTASE XCC3605-RELATED"/>
    <property type="match status" value="1"/>
</dbReference>
<dbReference type="AlphaFoldDB" id="A0A7X9UBB1"/>
<feature type="domain" description="Nitroreductase" evidence="3">
    <location>
        <begin position="9"/>
        <end position="155"/>
    </location>
</feature>
<dbReference type="InterPro" id="IPR029479">
    <property type="entry name" value="Nitroreductase"/>
</dbReference>
<keyword evidence="5" id="KW-1185">Reference proteome</keyword>
<accession>A0A7X9UBB1</accession>
<dbReference type="Proteomes" id="UP000546970">
    <property type="component" value="Unassembled WGS sequence"/>
</dbReference>
<protein>
    <submittedName>
        <fullName evidence="4">Nitroreductase family protein</fullName>
    </submittedName>
</protein>
<dbReference type="InterPro" id="IPR023312">
    <property type="entry name" value="Put_nitroreductase_C_bac"/>
</dbReference>
<gene>
    <name evidence="4" type="ORF">HF320_03365</name>
</gene>
<evidence type="ECO:0000313" key="5">
    <source>
        <dbReference type="Proteomes" id="UP000546970"/>
    </source>
</evidence>
<organism evidence="4 5">
    <name type="scientific">Collinsella acetigenes</name>
    <dbReference type="NCBI Taxonomy" id="2713419"/>
    <lineage>
        <taxon>Bacteria</taxon>
        <taxon>Bacillati</taxon>
        <taxon>Actinomycetota</taxon>
        <taxon>Coriobacteriia</taxon>
        <taxon>Coriobacteriales</taxon>
        <taxon>Coriobacteriaceae</taxon>
        <taxon>Collinsella</taxon>
    </lineage>
</organism>